<gene>
    <name evidence="14" type="ORF">ARC20_07895</name>
</gene>
<dbReference type="Pfam" id="PF07536">
    <property type="entry name" value="HWE_HK"/>
    <property type="match status" value="1"/>
</dbReference>
<dbReference type="EC" id="2.7.13.3" evidence="2"/>
<evidence type="ECO:0000313" key="15">
    <source>
        <dbReference type="Proteomes" id="UP000051802"/>
    </source>
</evidence>
<dbReference type="InterPro" id="IPR000014">
    <property type="entry name" value="PAS"/>
</dbReference>
<evidence type="ECO:0000256" key="2">
    <source>
        <dbReference type="ARBA" id="ARBA00012438"/>
    </source>
</evidence>
<dbReference type="PANTHER" id="PTHR41523">
    <property type="entry name" value="TWO-COMPONENT SYSTEM SENSOR PROTEIN"/>
    <property type="match status" value="1"/>
</dbReference>
<evidence type="ECO:0000313" key="14">
    <source>
        <dbReference type="EMBL" id="KRG44817.1"/>
    </source>
</evidence>
<evidence type="ECO:0000259" key="12">
    <source>
        <dbReference type="PROSITE" id="PS50112"/>
    </source>
</evidence>
<evidence type="ECO:0000256" key="3">
    <source>
        <dbReference type="ARBA" id="ARBA00022553"/>
    </source>
</evidence>
<evidence type="ECO:0000256" key="7">
    <source>
        <dbReference type="ARBA" id="ARBA00022737"/>
    </source>
</evidence>
<comment type="caution">
    <text evidence="14">The sequence shown here is derived from an EMBL/GenBank/DDBJ whole genome shotgun (WGS) entry which is preliminary data.</text>
</comment>
<evidence type="ECO:0000256" key="6">
    <source>
        <dbReference type="ARBA" id="ARBA00022679"/>
    </source>
</evidence>
<sequence length="339" mass="37308">MDAAPPLDQAAPAAKLRLYEAILQATPDLTYVFDRQHRFIYANHALLSMWGMTWEQAANKTCLEIGYEPWHAAMHDEEIDRVIATRQPVRGEVPFPHVTEGVRIYDYIFSPVFGPGGEVEAIAGSTRDITLRKQHEQHMQLLINELNHRVKNTLATVQSMALQTLRGSTGMADAQDKMESRLVALSDAHDILTRESWQGAELGDVARAAAAPHQGSEGERFDIHGPAFLLDPRRAVALSMALHELCTNAVKYGALSVPEGRVGIHWAWSGEAPDEVLELTWREHGGPAVSEPTRRGFGSRLIERGLKYDLGGDSVLAFEPAGVTCRVSMPAHRAARAAA</sequence>
<dbReference type="InterPro" id="IPR013656">
    <property type="entry name" value="PAS_4"/>
</dbReference>
<evidence type="ECO:0000256" key="1">
    <source>
        <dbReference type="ARBA" id="ARBA00000085"/>
    </source>
</evidence>
<dbReference type="SUPFAM" id="SSF55785">
    <property type="entry name" value="PYP-like sensor domain (PAS domain)"/>
    <property type="match status" value="1"/>
</dbReference>
<protein>
    <recommendedName>
        <fullName evidence="2">histidine kinase</fullName>
        <ecNumber evidence="2">2.7.13.3</ecNumber>
    </recommendedName>
</protein>
<dbReference type="InterPro" id="IPR011102">
    <property type="entry name" value="Sig_transdc_His_kinase_HWE"/>
</dbReference>
<evidence type="ECO:0000259" key="13">
    <source>
        <dbReference type="PROSITE" id="PS50113"/>
    </source>
</evidence>
<keyword evidence="7" id="KW-0677">Repeat</keyword>
<dbReference type="EMBL" id="LLXU01000066">
    <property type="protein sequence ID" value="KRG44817.1"/>
    <property type="molecule type" value="Genomic_DNA"/>
</dbReference>
<dbReference type="InterPro" id="IPR036890">
    <property type="entry name" value="HATPase_C_sf"/>
</dbReference>
<keyword evidence="4" id="KW-0285">Flavoprotein</keyword>
<feature type="domain" description="PAS" evidence="12">
    <location>
        <begin position="15"/>
        <end position="86"/>
    </location>
</feature>
<dbReference type="Proteomes" id="UP000051802">
    <property type="component" value="Unassembled WGS sequence"/>
</dbReference>
<keyword evidence="3" id="KW-0597">Phosphoprotein</keyword>
<keyword evidence="15" id="KW-1185">Reference proteome</keyword>
<dbReference type="Gene3D" id="3.30.565.10">
    <property type="entry name" value="Histidine kinase-like ATPase, C-terminal domain"/>
    <property type="match status" value="1"/>
</dbReference>
<dbReference type="Gene3D" id="3.30.450.20">
    <property type="entry name" value="PAS domain"/>
    <property type="match status" value="1"/>
</dbReference>
<keyword evidence="11" id="KW-0843">Virulence</keyword>
<dbReference type="AlphaFoldDB" id="A0A0R0AUC1"/>
<evidence type="ECO:0000256" key="10">
    <source>
        <dbReference type="ARBA" id="ARBA00022840"/>
    </source>
</evidence>
<dbReference type="GO" id="GO:0004673">
    <property type="term" value="F:protein histidine kinase activity"/>
    <property type="evidence" value="ECO:0007669"/>
    <property type="project" value="UniProtKB-EC"/>
</dbReference>
<reference evidence="14 15" key="1">
    <citation type="submission" date="2015-10" db="EMBL/GenBank/DDBJ databases">
        <title>Genome sequencing and analysis of members of genus Stenotrophomonas.</title>
        <authorList>
            <person name="Patil P.P."/>
            <person name="Midha S."/>
            <person name="Patil P.B."/>
        </authorList>
    </citation>
    <scope>NUCLEOTIDE SEQUENCE [LARGE SCALE GENOMIC DNA]</scope>
    <source>
        <strain evidence="14 15">JCM 16536</strain>
    </source>
</reference>
<keyword evidence="9 14" id="KW-0418">Kinase</keyword>
<evidence type="ECO:0000256" key="11">
    <source>
        <dbReference type="ARBA" id="ARBA00023026"/>
    </source>
</evidence>
<dbReference type="SMART" id="SM00911">
    <property type="entry name" value="HWE_HK"/>
    <property type="match status" value="1"/>
</dbReference>
<dbReference type="STRING" id="676599.ARC20_07895"/>
<dbReference type="GO" id="GO:0005524">
    <property type="term" value="F:ATP binding"/>
    <property type="evidence" value="ECO:0007669"/>
    <property type="project" value="UniProtKB-KW"/>
</dbReference>
<dbReference type="PANTHER" id="PTHR41523:SF7">
    <property type="entry name" value="HISTIDINE KINASE"/>
    <property type="match status" value="1"/>
</dbReference>
<dbReference type="SMART" id="SM00091">
    <property type="entry name" value="PAS"/>
    <property type="match status" value="1"/>
</dbReference>
<keyword evidence="5" id="KW-0288">FMN</keyword>
<dbReference type="NCBIfam" id="TIGR00229">
    <property type="entry name" value="sensory_box"/>
    <property type="match status" value="1"/>
</dbReference>
<dbReference type="Pfam" id="PF08448">
    <property type="entry name" value="PAS_4"/>
    <property type="match status" value="1"/>
</dbReference>
<accession>A0A0R0AUC1</accession>
<organism evidence="14 15">
    <name type="scientific">Stenotrophomonas panacihumi</name>
    <dbReference type="NCBI Taxonomy" id="676599"/>
    <lineage>
        <taxon>Bacteria</taxon>
        <taxon>Pseudomonadati</taxon>
        <taxon>Pseudomonadota</taxon>
        <taxon>Gammaproteobacteria</taxon>
        <taxon>Lysobacterales</taxon>
        <taxon>Lysobacteraceae</taxon>
        <taxon>Stenotrophomonas</taxon>
    </lineage>
</organism>
<comment type="catalytic activity">
    <reaction evidence="1">
        <text>ATP + protein L-histidine = ADP + protein N-phospho-L-histidine.</text>
        <dbReference type="EC" id="2.7.13.3"/>
    </reaction>
</comment>
<evidence type="ECO:0000256" key="4">
    <source>
        <dbReference type="ARBA" id="ARBA00022630"/>
    </source>
</evidence>
<name>A0A0R0AUC1_9GAMM</name>
<dbReference type="PROSITE" id="PS50113">
    <property type="entry name" value="PAC"/>
    <property type="match status" value="1"/>
</dbReference>
<dbReference type="PROSITE" id="PS50112">
    <property type="entry name" value="PAS"/>
    <property type="match status" value="1"/>
</dbReference>
<dbReference type="RefSeq" id="WP_057646049.1">
    <property type="nucleotide sequence ID" value="NZ_LLXU01000066.1"/>
</dbReference>
<dbReference type="SUPFAM" id="SSF55874">
    <property type="entry name" value="ATPase domain of HSP90 chaperone/DNA topoisomerase II/histidine kinase"/>
    <property type="match status" value="1"/>
</dbReference>
<dbReference type="InterPro" id="IPR035965">
    <property type="entry name" value="PAS-like_dom_sf"/>
</dbReference>
<evidence type="ECO:0000256" key="5">
    <source>
        <dbReference type="ARBA" id="ARBA00022643"/>
    </source>
</evidence>
<dbReference type="InterPro" id="IPR000700">
    <property type="entry name" value="PAS-assoc_C"/>
</dbReference>
<dbReference type="CDD" id="cd00130">
    <property type="entry name" value="PAS"/>
    <property type="match status" value="1"/>
</dbReference>
<feature type="domain" description="PAC" evidence="13">
    <location>
        <begin position="89"/>
        <end position="141"/>
    </location>
</feature>
<evidence type="ECO:0000256" key="9">
    <source>
        <dbReference type="ARBA" id="ARBA00022777"/>
    </source>
</evidence>
<keyword evidence="6" id="KW-0808">Transferase</keyword>
<evidence type="ECO:0000256" key="8">
    <source>
        <dbReference type="ARBA" id="ARBA00022741"/>
    </source>
</evidence>
<proteinExistence type="predicted"/>
<keyword evidence="8" id="KW-0547">Nucleotide-binding</keyword>
<keyword evidence="10" id="KW-0067">ATP-binding</keyword>